<evidence type="ECO:0000259" key="3">
    <source>
        <dbReference type="PROSITE" id="PS50013"/>
    </source>
</evidence>
<reference evidence="5" key="3">
    <citation type="submission" date="2025-09" db="UniProtKB">
        <authorList>
            <consortium name="Ensembl"/>
        </authorList>
    </citation>
    <scope>IDENTIFICATION</scope>
</reference>
<dbReference type="GeneTree" id="ENSGT00940000163772"/>
<feature type="compositionally biased region" description="Polar residues" evidence="2">
    <location>
        <begin position="419"/>
        <end position="434"/>
    </location>
</feature>
<dbReference type="PROSITE" id="PS50994">
    <property type="entry name" value="INTEGRASE"/>
    <property type="match status" value="1"/>
</dbReference>
<keyword evidence="6" id="KW-1185">Reference proteome</keyword>
<evidence type="ECO:0000313" key="6">
    <source>
        <dbReference type="Proteomes" id="UP000694548"/>
    </source>
</evidence>
<evidence type="ECO:0000259" key="4">
    <source>
        <dbReference type="PROSITE" id="PS50994"/>
    </source>
</evidence>
<proteinExistence type="predicted"/>
<dbReference type="InterPro" id="IPR016197">
    <property type="entry name" value="Chromo-like_dom_sf"/>
</dbReference>
<dbReference type="GO" id="GO:0005634">
    <property type="term" value="C:nucleus"/>
    <property type="evidence" value="ECO:0007669"/>
    <property type="project" value="UniProtKB-SubCell"/>
</dbReference>
<feature type="region of interest" description="Disordered" evidence="2">
    <location>
        <begin position="389"/>
        <end position="456"/>
    </location>
</feature>
<dbReference type="InterPro" id="IPR000953">
    <property type="entry name" value="Chromo/chromo_shadow_dom"/>
</dbReference>
<dbReference type="SUPFAM" id="SSF53098">
    <property type="entry name" value="Ribonuclease H-like"/>
    <property type="match status" value="1"/>
</dbReference>
<dbReference type="SMART" id="SM00298">
    <property type="entry name" value="CHROMO"/>
    <property type="match status" value="1"/>
</dbReference>
<dbReference type="GO" id="GO:0015074">
    <property type="term" value="P:DNA integration"/>
    <property type="evidence" value="ECO:0007669"/>
    <property type="project" value="InterPro"/>
</dbReference>
<dbReference type="PANTHER" id="PTHR37984">
    <property type="entry name" value="PROTEIN CBG26694"/>
    <property type="match status" value="1"/>
</dbReference>
<feature type="region of interest" description="Disordered" evidence="2">
    <location>
        <begin position="311"/>
        <end position="331"/>
    </location>
</feature>
<dbReference type="PANTHER" id="PTHR37984:SF15">
    <property type="entry name" value="INTEGRASE CATALYTIC DOMAIN-CONTAINING PROTEIN"/>
    <property type="match status" value="1"/>
</dbReference>
<evidence type="ECO:0000313" key="5">
    <source>
        <dbReference type="Ensembl" id="ENSNFUP00015048464.1"/>
    </source>
</evidence>
<feature type="compositionally biased region" description="Low complexity" evidence="2">
    <location>
        <begin position="406"/>
        <end position="418"/>
    </location>
</feature>
<evidence type="ECO:0008006" key="7">
    <source>
        <dbReference type="Google" id="ProtNLM"/>
    </source>
</evidence>
<dbReference type="InterPro" id="IPR036397">
    <property type="entry name" value="RNaseH_sf"/>
</dbReference>
<dbReference type="InterPro" id="IPR050951">
    <property type="entry name" value="Retrovirus_Pol_polyprotein"/>
</dbReference>
<dbReference type="Pfam" id="PF00665">
    <property type="entry name" value="rve"/>
    <property type="match status" value="1"/>
</dbReference>
<dbReference type="Pfam" id="PF24626">
    <property type="entry name" value="SH3_Tf2-1"/>
    <property type="match status" value="1"/>
</dbReference>
<reference evidence="5" key="1">
    <citation type="submission" date="2014-08" db="EMBL/GenBank/DDBJ databases">
        <authorList>
            <person name="Senf B."/>
            <person name="Petzold A."/>
            <person name="Downie B.R."/>
            <person name="Koch P."/>
            <person name="Platzer M."/>
        </authorList>
    </citation>
    <scope>NUCLEOTIDE SEQUENCE [LARGE SCALE GENOMIC DNA]</scope>
    <source>
        <strain evidence="5">GRZ</strain>
    </source>
</reference>
<accession>A0A8C6PU25</accession>
<feature type="domain" description="Chromo" evidence="3">
    <location>
        <begin position="335"/>
        <end position="385"/>
    </location>
</feature>
<reference evidence="5" key="2">
    <citation type="submission" date="2025-08" db="UniProtKB">
        <authorList>
            <consortium name="Ensembl"/>
        </authorList>
    </citation>
    <scope>IDENTIFICATION</scope>
</reference>
<dbReference type="InterPro" id="IPR056924">
    <property type="entry name" value="SH3_Tf2-1"/>
</dbReference>
<dbReference type="SUPFAM" id="SSF54160">
    <property type="entry name" value="Chromo domain-like"/>
    <property type="match status" value="1"/>
</dbReference>
<feature type="compositionally biased region" description="Polar residues" evidence="2">
    <location>
        <begin position="446"/>
        <end position="456"/>
    </location>
</feature>
<dbReference type="GO" id="GO:0003676">
    <property type="term" value="F:nucleic acid binding"/>
    <property type="evidence" value="ECO:0007669"/>
    <property type="project" value="InterPro"/>
</dbReference>
<protein>
    <recommendedName>
        <fullName evidence="7">Integrase catalytic domain-containing protein</fullName>
    </recommendedName>
</protein>
<evidence type="ECO:0000256" key="1">
    <source>
        <dbReference type="ARBA" id="ARBA00004123"/>
    </source>
</evidence>
<dbReference type="InterPro" id="IPR001584">
    <property type="entry name" value="Integrase_cat-core"/>
</dbReference>
<feature type="compositionally biased region" description="Pro residues" evidence="2">
    <location>
        <begin position="316"/>
        <end position="327"/>
    </location>
</feature>
<organism evidence="5 6">
    <name type="scientific">Nothobranchius furzeri</name>
    <name type="common">Turquoise killifish</name>
    <dbReference type="NCBI Taxonomy" id="105023"/>
    <lineage>
        <taxon>Eukaryota</taxon>
        <taxon>Metazoa</taxon>
        <taxon>Chordata</taxon>
        <taxon>Craniata</taxon>
        <taxon>Vertebrata</taxon>
        <taxon>Euteleostomi</taxon>
        <taxon>Actinopterygii</taxon>
        <taxon>Neopterygii</taxon>
        <taxon>Teleostei</taxon>
        <taxon>Neoteleostei</taxon>
        <taxon>Acanthomorphata</taxon>
        <taxon>Ovalentaria</taxon>
        <taxon>Atherinomorphae</taxon>
        <taxon>Cyprinodontiformes</taxon>
        <taxon>Nothobranchiidae</taxon>
        <taxon>Nothobranchius</taxon>
    </lineage>
</organism>
<sequence length="456" mass="51244">MAKDVKEYVAACPTCARSKTPNKPPTGALQPLPIPHRPWSHIGLDFVTGLPPVNQLKTILTIVDRFSKAVHLMALPGLPTAKQTAEILLEQVVRLHGFPQDIVSDRGPQFMSRFWKAFCRLVGASSSLSSGYHPQTNGQTERTNQQLGQYLQCFVSSQPTTWPKYLLWAEMFHNLHISSATGLSPFELRYGYQPPLFHHQEPETEVPSAQTLVRHCRLPWIRARAAIQRANMEYAHQHKRRHRTGPTFQPGDRVWVSTQNMRLPAGSRKLAAWFVGPYPVERVINSVAYRIRLPRPLKVHPVFHVSQLRPVRTSPLAPPPDPEPPPRGVGEDGIFAVRRLLDARCRGRGWQYLVDWADYGPEERSWEQMSVIMDPMLISDFWARRPGTSGAVPRVGGPVTLPPSQPSTSSPGGTHTHSAQSNTTTQHSQRQPSGSRHPPRLHKEVQLNTKPLSHCS</sequence>
<dbReference type="FunFam" id="3.30.420.10:FF:000032">
    <property type="entry name" value="Retrovirus-related Pol polyprotein from transposon 297-like Protein"/>
    <property type="match status" value="1"/>
</dbReference>
<dbReference type="PROSITE" id="PS50013">
    <property type="entry name" value="CHROMO_2"/>
    <property type="match status" value="1"/>
</dbReference>
<dbReference type="Proteomes" id="UP000694548">
    <property type="component" value="Chromosome sgr03"/>
</dbReference>
<evidence type="ECO:0000256" key="2">
    <source>
        <dbReference type="SAM" id="MobiDB-lite"/>
    </source>
</evidence>
<comment type="subcellular location">
    <subcellularLocation>
        <location evidence="1">Nucleus</location>
    </subcellularLocation>
</comment>
<name>A0A8C6PU25_NOTFU</name>
<dbReference type="AlphaFoldDB" id="A0A8C6PU25"/>
<dbReference type="InterPro" id="IPR012337">
    <property type="entry name" value="RNaseH-like_sf"/>
</dbReference>
<dbReference type="Gene3D" id="3.30.420.10">
    <property type="entry name" value="Ribonuclease H-like superfamily/Ribonuclease H"/>
    <property type="match status" value="1"/>
</dbReference>
<dbReference type="Ensembl" id="ENSNFUT00015050571.1">
    <property type="protein sequence ID" value="ENSNFUP00015048464.1"/>
    <property type="gene ID" value="ENSNFUG00015022827.1"/>
</dbReference>
<dbReference type="Pfam" id="PF00385">
    <property type="entry name" value="Chromo"/>
    <property type="match status" value="1"/>
</dbReference>
<dbReference type="InterPro" id="IPR023780">
    <property type="entry name" value="Chromo_domain"/>
</dbReference>
<dbReference type="Gene3D" id="2.40.50.40">
    <property type="match status" value="1"/>
</dbReference>
<feature type="domain" description="Integrase catalytic" evidence="4">
    <location>
        <begin position="34"/>
        <end position="193"/>
    </location>
</feature>